<dbReference type="OrthoDB" id="410651at2759"/>
<dbReference type="Proteomes" id="UP000288216">
    <property type="component" value="Unassembled WGS sequence"/>
</dbReference>
<sequence length="1058" mass="117143">YCMRRKIRDKKITYNEVFGTPLHALPQCTALEHATVPQFLVDACGYLEKHIHTEGLFRKSGSVIRLKALKAKVDHGEKCITMAPPCDVAGLVKQFFRELPEPMLPTELHEAFFKAQQLQNDENITATILLSCLLPERTADTLHYFLNFLKNVSLRSEDNKMDASNLAVVIAPNLFHSGDGNEKITTLTEKQLHLQAAAVHTLIDNFERIGHVPRFVLEKIPAMIGFCVESSTPSLENFEHGDGSTTEGCKRRRRRSVGDIVSGALSKLKANRTPTATPQPDTSGTSSGTPIIMTPTWKRKTLADSSQSLGFSNKKRRSLRHNIALELLPSGFLSQNSTPTSDGVKKDDVYYQAQCAEGSPQVSLESLQGPLLFSAGSVTFQSAASANRRKSKRLENKGVERMESGKANCFSPKLNRKGMVRKSLRLRFSLGKNRDSNTLPSGGPVPNGSENIGWRLANQRDVHNYNWFSAEDLPFAPVVRHRDTKASKRISKSEENLLTPKCTKDIHRMSWNGASPTESQVICSHSNMETPLECYLNSGSYQSEPTLVIGKPPTIPGDFQNQCAAHKNGSRNSGDSLGEGANIGTGETVLKIKSTCSESGSDMCSIIGEHQPSTLNNLCKSDLLFQQIQNVAAPQKPDNTFRDLSDQKCSCSELPSQQVSEIKHQNAKIASCSTDMIITHGMNSNRDCISNLDQQDVNGAAVLQDKNVPLDADHSNLNKTPKSFKCVTVFSFTGQPSPDQLPSNDKKLKEQKENTIPVEKVTVPNSGGPSDNHHPSELHQPVLLHNKLEPTLDKIDDSSLSRDGTRALEFPSKIHTLDVPLRKVSDEVVKETECDRHKVVEHIQWFNSLSLNDQNPRHKTVQSPLKFKRIPVRQSIKRMNSLLYGNDKSATGTRSCKIAVGSTMVKSVSHKSAPSFNPNSFLFTQNTDVKQGKHRTDVHQNNLPVEGFCKTKPASQTQHSAAFQQEYLVRQQKNSFDQNISQSVFEDLTNGKMSRIHQVDCVLPNHSVIIEKASCVTPEKSICNSMLHKVAEKEKHRYKGSPKCPISSAKLSTKAIDL</sequence>
<evidence type="ECO:0000313" key="4">
    <source>
        <dbReference type="Proteomes" id="UP000288216"/>
    </source>
</evidence>
<name>A0A401PD19_SCYTO</name>
<protein>
    <recommendedName>
        <fullName evidence="2">Rho-GAP domain-containing protein</fullName>
    </recommendedName>
</protein>
<comment type="caution">
    <text evidence="3">The sequence shown here is derived from an EMBL/GenBank/DDBJ whole genome shotgun (WGS) entry which is preliminary data.</text>
</comment>
<feature type="region of interest" description="Disordered" evidence="1">
    <location>
        <begin position="236"/>
        <end position="290"/>
    </location>
</feature>
<evidence type="ECO:0000256" key="1">
    <source>
        <dbReference type="SAM" id="MobiDB-lite"/>
    </source>
</evidence>
<evidence type="ECO:0000313" key="3">
    <source>
        <dbReference type="EMBL" id="GCB71016.1"/>
    </source>
</evidence>
<feature type="compositionally biased region" description="Polar residues" evidence="1">
    <location>
        <begin position="272"/>
        <end position="289"/>
    </location>
</feature>
<dbReference type="EMBL" id="BFAA01000322">
    <property type="protein sequence ID" value="GCB71016.1"/>
    <property type="molecule type" value="Genomic_DNA"/>
</dbReference>
<dbReference type="PANTHER" id="PTHR15670">
    <property type="entry name" value="RHO GTPASE ACTIVATING PROTEIN 11A"/>
    <property type="match status" value="1"/>
</dbReference>
<feature type="non-terminal residue" evidence="3">
    <location>
        <position position="1"/>
    </location>
</feature>
<keyword evidence="4" id="KW-1185">Reference proteome</keyword>
<evidence type="ECO:0000259" key="2">
    <source>
        <dbReference type="PROSITE" id="PS50238"/>
    </source>
</evidence>
<dbReference type="Pfam" id="PF00620">
    <property type="entry name" value="RhoGAP"/>
    <property type="match status" value="1"/>
</dbReference>
<accession>A0A401PD19</accession>
<dbReference type="OMA" id="KCITMAP"/>
<dbReference type="InterPro" id="IPR000198">
    <property type="entry name" value="RhoGAP_dom"/>
</dbReference>
<dbReference type="PROSITE" id="PS50238">
    <property type="entry name" value="RHOGAP"/>
    <property type="match status" value="1"/>
</dbReference>
<dbReference type="InterPro" id="IPR008936">
    <property type="entry name" value="Rho_GTPase_activation_prot"/>
</dbReference>
<feature type="domain" description="Rho-GAP" evidence="2">
    <location>
        <begin position="20"/>
        <end position="210"/>
    </location>
</feature>
<dbReference type="InterPro" id="IPR042869">
    <property type="entry name" value="ARHGAP11A/B"/>
</dbReference>
<dbReference type="SMART" id="SM00324">
    <property type="entry name" value="RhoGAP"/>
    <property type="match status" value="1"/>
</dbReference>
<dbReference type="GO" id="GO:0005096">
    <property type="term" value="F:GTPase activator activity"/>
    <property type="evidence" value="ECO:0007669"/>
    <property type="project" value="TreeGrafter"/>
</dbReference>
<dbReference type="Gene3D" id="1.10.555.10">
    <property type="entry name" value="Rho GTPase activation protein"/>
    <property type="match status" value="1"/>
</dbReference>
<dbReference type="STRING" id="75743.A0A401PD19"/>
<dbReference type="PANTHER" id="PTHR15670:SF4">
    <property type="entry name" value="RHO GTPASE-ACTIVATING PROTEIN 11A"/>
    <property type="match status" value="1"/>
</dbReference>
<dbReference type="CDD" id="cd04394">
    <property type="entry name" value="RhoGAP-ARHGAP11A"/>
    <property type="match status" value="1"/>
</dbReference>
<organism evidence="3 4">
    <name type="scientific">Scyliorhinus torazame</name>
    <name type="common">Cloudy catshark</name>
    <name type="synonym">Catulus torazame</name>
    <dbReference type="NCBI Taxonomy" id="75743"/>
    <lineage>
        <taxon>Eukaryota</taxon>
        <taxon>Metazoa</taxon>
        <taxon>Chordata</taxon>
        <taxon>Craniata</taxon>
        <taxon>Vertebrata</taxon>
        <taxon>Chondrichthyes</taxon>
        <taxon>Elasmobranchii</taxon>
        <taxon>Galeomorphii</taxon>
        <taxon>Galeoidea</taxon>
        <taxon>Carcharhiniformes</taxon>
        <taxon>Scyliorhinidae</taxon>
        <taxon>Scyliorhinus</taxon>
    </lineage>
</organism>
<reference evidence="3 4" key="1">
    <citation type="journal article" date="2018" name="Nat. Ecol. Evol.">
        <title>Shark genomes provide insights into elasmobranch evolution and the origin of vertebrates.</title>
        <authorList>
            <person name="Hara Y"/>
            <person name="Yamaguchi K"/>
            <person name="Onimaru K"/>
            <person name="Kadota M"/>
            <person name="Koyanagi M"/>
            <person name="Keeley SD"/>
            <person name="Tatsumi K"/>
            <person name="Tanaka K"/>
            <person name="Motone F"/>
            <person name="Kageyama Y"/>
            <person name="Nozu R"/>
            <person name="Adachi N"/>
            <person name="Nishimura O"/>
            <person name="Nakagawa R"/>
            <person name="Tanegashima C"/>
            <person name="Kiyatake I"/>
            <person name="Matsumoto R"/>
            <person name="Murakumo K"/>
            <person name="Nishida K"/>
            <person name="Terakita A"/>
            <person name="Kuratani S"/>
            <person name="Sato K"/>
            <person name="Hyodo S Kuraku.S."/>
        </authorList>
    </citation>
    <scope>NUCLEOTIDE SEQUENCE [LARGE SCALE GENOMIC DNA]</scope>
</reference>
<gene>
    <name evidence="3" type="ORF">scyTo_0001437</name>
</gene>
<proteinExistence type="predicted"/>
<dbReference type="AlphaFoldDB" id="A0A401PD19"/>
<dbReference type="GO" id="GO:0007165">
    <property type="term" value="P:signal transduction"/>
    <property type="evidence" value="ECO:0007669"/>
    <property type="project" value="InterPro"/>
</dbReference>
<dbReference type="SUPFAM" id="SSF48350">
    <property type="entry name" value="GTPase activation domain, GAP"/>
    <property type="match status" value="1"/>
</dbReference>